<dbReference type="EMBL" id="GEDC01031037">
    <property type="protein sequence ID" value="JAS06261.1"/>
    <property type="molecule type" value="Transcribed_RNA"/>
</dbReference>
<sequence>MATEQINIEETSNWLRTEGKLEDSYIVGVLIGRGAFSMVFKCLYKGKTERACKVYDKMNLDKNRIQEQINSLLKLEHPNLIQIHEVYETDKNVQLICDLVKGEELLERVEKCSYYSERHIAAIINLVLSVLQYLHDKGIAHGAVCPENLNYESENPKANLKLSDLSLYKSVKSSPTSYYSAPDFDSKLTLKEIQLASDVWNTGMVTYIMLCGFEPSPNELYKYLEDQDEDTWTDISPDARDLLIKMLQPIPSERITISKALDHPWIHGTNVRSTHLTTTHSRIKHFNARRKLKATAHAIIATQRAMTIIRPQR</sequence>
<dbReference type="PANTHER" id="PTHR24349">
    <property type="entry name" value="SERINE/THREONINE-PROTEIN KINASE"/>
    <property type="match status" value="1"/>
</dbReference>
<dbReference type="Gene3D" id="1.10.510.10">
    <property type="entry name" value="Transferase(Phosphotransferase) domain 1"/>
    <property type="match status" value="1"/>
</dbReference>
<dbReference type="Pfam" id="PF00069">
    <property type="entry name" value="Pkinase"/>
    <property type="match status" value="1"/>
</dbReference>
<dbReference type="SUPFAM" id="SSF56112">
    <property type="entry name" value="Protein kinase-like (PK-like)"/>
    <property type="match status" value="1"/>
</dbReference>
<evidence type="ECO:0000256" key="1">
    <source>
        <dbReference type="ARBA" id="ARBA00006692"/>
    </source>
</evidence>
<feature type="domain" description="Protein kinase" evidence="8">
    <location>
        <begin position="25"/>
        <end position="266"/>
    </location>
</feature>
<gene>
    <name evidence="9" type="ORF">g.4799</name>
</gene>
<evidence type="ECO:0000313" key="9">
    <source>
        <dbReference type="EMBL" id="JAS06261.1"/>
    </source>
</evidence>
<evidence type="ECO:0000259" key="8">
    <source>
        <dbReference type="PROSITE" id="PS50011"/>
    </source>
</evidence>
<reference evidence="9" key="1">
    <citation type="submission" date="2015-12" db="EMBL/GenBank/DDBJ databases">
        <title>De novo transcriptome assembly of four potential Pierce s Disease insect vectors from Arizona vineyards.</title>
        <authorList>
            <person name="Tassone E.E."/>
        </authorList>
    </citation>
    <scope>NUCLEOTIDE SEQUENCE</scope>
</reference>
<keyword evidence="2" id="KW-0723">Serine/threonine-protein kinase</keyword>
<dbReference type="GO" id="GO:0004674">
    <property type="term" value="F:protein serine/threonine kinase activity"/>
    <property type="evidence" value="ECO:0007669"/>
    <property type="project" value="UniProtKB-KW"/>
</dbReference>
<dbReference type="PROSITE" id="PS00107">
    <property type="entry name" value="PROTEIN_KINASE_ATP"/>
    <property type="match status" value="1"/>
</dbReference>
<evidence type="ECO:0000256" key="3">
    <source>
        <dbReference type="ARBA" id="ARBA00022679"/>
    </source>
</evidence>
<dbReference type="InterPro" id="IPR017441">
    <property type="entry name" value="Protein_kinase_ATP_BS"/>
</dbReference>
<evidence type="ECO:0000256" key="6">
    <source>
        <dbReference type="ARBA" id="ARBA00022840"/>
    </source>
</evidence>
<evidence type="ECO:0000256" key="5">
    <source>
        <dbReference type="ARBA" id="ARBA00022777"/>
    </source>
</evidence>
<dbReference type="AlphaFoldDB" id="A0A1B6BYC1"/>
<evidence type="ECO:0000256" key="2">
    <source>
        <dbReference type="ARBA" id="ARBA00022527"/>
    </source>
</evidence>
<evidence type="ECO:0000256" key="7">
    <source>
        <dbReference type="PROSITE-ProRule" id="PRU10141"/>
    </source>
</evidence>
<evidence type="ECO:0000256" key="4">
    <source>
        <dbReference type="ARBA" id="ARBA00022741"/>
    </source>
</evidence>
<keyword evidence="6 7" id="KW-0067">ATP-binding</keyword>
<keyword evidence="3" id="KW-0808">Transferase</keyword>
<organism evidence="9">
    <name type="scientific">Clastoptera arizonana</name>
    <name type="common">Arizona spittle bug</name>
    <dbReference type="NCBI Taxonomy" id="38151"/>
    <lineage>
        <taxon>Eukaryota</taxon>
        <taxon>Metazoa</taxon>
        <taxon>Ecdysozoa</taxon>
        <taxon>Arthropoda</taxon>
        <taxon>Hexapoda</taxon>
        <taxon>Insecta</taxon>
        <taxon>Pterygota</taxon>
        <taxon>Neoptera</taxon>
        <taxon>Paraneoptera</taxon>
        <taxon>Hemiptera</taxon>
        <taxon>Auchenorrhyncha</taxon>
        <taxon>Cercopoidea</taxon>
        <taxon>Clastopteridae</taxon>
        <taxon>Clastoptera</taxon>
    </lineage>
</organism>
<dbReference type="Gene3D" id="3.30.200.20">
    <property type="entry name" value="Phosphorylase Kinase, domain 1"/>
    <property type="match status" value="1"/>
</dbReference>
<keyword evidence="5" id="KW-0418">Kinase</keyword>
<dbReference type="InterPro" id="IPR000719">
    <property type="entry name" value="Prot_kinase_dom"/>
</dbReference>
<feature type="binding site" evidence="7">
    <location>
        <position position="53"/>
    </location>
    <ligand>
        <name>ATP</name>
        <dbReference type="ChEBI" id="CHEBI:30616"/>
    </ligand>
</feature>
<protein>
    <recommendedName>
        <fullName evidence="8">Protein kinase domain-containing protein</fullName>
    </recommendedName>
</protein>
<dbReference type="PROSITE" id="PS50011">
    <property type="entry name" value="PROTEIN_KINASE_DOM"/>
    <property type="match status" value="1"/>
</dbReference>
<dbReference type="GO" id="GO:0005524">
    <property type="term" value="F:ATP binding"/>
    <property type="evidence" value="ECO:0007669"/>
    <property type="project" value="UniProtKB-UniRule"/>
</dbReference>
<name>A0A1B6BYC1_9HEMI</name>
<dbReference type="InterPro" id="IPR050205">
    <property type="entry name" value="CDPK_Ser/Thr_kinases"/>
</dbReference>
<keyword evidence="4 7" id="KW-0547">Nucleotide-binding</keyword>
<comment type="similarity">
    <text evidence="1">Belongs to the protein kinase superfamily. CAMK Ser/Thr protein kinase family.</text>
</comment>
<proteinExistence type="inferred from homology"/>
<accession>A0A1B6BYC1</accession>
<dbReference type="InterPro" id="IPR011009">
    <property type="entry name" value="Kinase-like_dom_sf"/>
</dbReference>